<keyword evidence="3" id="KW-1185">Reference proteome</keyword>
<dbReference type="InterPro" id="IPR053163">
    <property type="entry name" value="HTH-type_regulator_Rgg"/>
</dbReference>
<evidence type="ECO:0000313" key="3">
    <source>
        <dbReference type="Proteomes" id="UP000315128"/>
    </source>
</evidence>
<proteinExistence type="predicted"/>
<organism evidence="2 3">
    <name type="scientific">Lactococcus protaetiae</name>
    <dbReference type="NCBI Taxonomy" id="2592653"/>
    <lineage>
        <taxon>Bacteria</taxon>
        <taxon>Bacillati</taxon>
        <taxon>Bacillota</taxon>
        <taxon>Bacilli</taxon>
        <taxon>Lactobacillales</taxon>
        <taxon>Streptococcaceae</taxon>
        <taxon>Lactococcus</taxon>
    </lineage>
</organism>
<name>A0A514Z8H0_9LACT</name>
<reference evidence="2 3" key="1">
    <citation type="submission" date="2019-07" db="EMBL/GenBank/DDBJ databases">
        <title>Genome sequencing of KACC 19320.</title>
        <authorList>
            <person name="Heo J."/>
            <person name="Kim S.-J."/>
            <person name="Kim J.-S."/>
            <person name="Hong S.-B."/>
            <person name="Kwon S.-W."/>
        </authorList>
    </citation>
    <scope>NUCLEOTIDE SEQUENCE [LARGE SCALE GENOMIC DNA]</scope>
    <source>
        <strain evidence="2 3">KACC 19320</strain>
    </source>
</reference>
<dbReference type="SUPFAM" id="SSF47413">
    <property type="entry name" value="lambda repressor-like DNA-binding domains"/>
    <property type="match status" value="1"/>
</dbReference>
<dbReference type="AlphaFoldDB" id="A0A514Z8H0"/>
<sequence>MDKNYGAVFKILRLQKGFSIKELTDSNISQSTLSRFENGQVNLSIDKFFHLLSKMNLSPQEYFTRLEETTGTSYSISMLNIITALDNRNYLEIETFLKNLERQGHSSPISRSLQLQITSIKALLHQIDSNYKIDEREIFNLKQYLLSTKTWGEFEIQLCGRAFYLFDTADLRLFLQRLLDPFNYSVVTFNIRLYTYIALVNLTDTLLYKQEYDLLDRVEKYLSVNPFPEHYIFQKGTLQFKLALFHFYTKDKEEALLEMHEIVTAFKVLGAEAFASRLREQIPEFDTENFNQE</sequence>
<feature type="domain" description="HTH cro/C1-type" evidence="1">
    <location>
        <begin position="9"/>
        <end position="62"/>
    </location>
</feature>
<dbReference type="CDD" id="cd00093">
    <property type="entry name" value="HTH_XRE"/>
    <property type="match status" value="1"/>
</dbReference>
<dbReference type="InterPro" id="IPR010057">
    <property type="entry name" value="Transcription_activator_Rgg_C"/>
</dbReference>
<dbReference type="Gene3D" id="1.25.40.400">
    <property type="match status" value="1"/>
</dbReference>
<dbReference type="NCBIfam" id="TIGR01716">
    <property type="entry name" value="RGG_Cterm"/>
    <property type="match status" value="1"/>
</dbReference>
<gene>
    <name evidence="2" type="ORF">FLP15_06495</name>
</gene>
<dbReference type="SMART" id="SM00530">
    <property type="entry name" value="HTH_XRE"/>
    <property type="match status" value="1"/>
</dbReference>
<dbReference type="KEGG" id="lack:FLP15_06495"/>
<evidence type="ECO:0000259" key="1">
    <source>
        <dbReference type="PROSITE" id="PS50943"/>
    </source>
</evidence>
<dbReference type="Gene3D" id="1.10.260.40">
    <property type="entry name" value="lambda repressor-like DNA-binding domains"/>
    <property type="match status" value="1"/>
</dbReference>
<dbReference type="Pfam" id="PF21259">
    <property type="entry name" value="Rgg_C"/>
    <property type="match status" value="1"/>
</dbReference>
<dbReference type="InterPro" id="IPR001387">
    <property type="entry name" value="Cro/C1-type_HTH"/>
</dbReference>
<dbReference type="OrthoDB" id="5769614at2"/>
<dbReference type="Pfam" id="PF01381">
    <property type="entry name" value="HTH_3"/>
    <property type="match status" value="1"/>
</dbReference>
<dbReference type="InterPro" id="IPR010982">
    <property type="entry name" value="Lambda_DNA-bd_dom_sf"/>
</dbReference>
<dbReference type="EMBL" id="CP041356">
    <property type="protein sequence ID" value="QDK70863.1"/>
    <property type="molecule type" value="Genomic_DNA"/>
</dbReference>
<dbReference type="PANTHER" id="PTHR37038">
    <property type="entry name" value="TRANSCRIPTIONAL REGULATOR-RELATED"/>
    <property type="match status" value="1"/>
</dbReference>
<dbReference type="GO" id="GO:0003677">
    <property type="term" value="F:DNA binding"/>
    <property type="evidence" value="ECO:0007669"/>
    <property type="project" value="InterPro"/>
</dbReference>
<dbReference type="RefSeq" id="WP_142766439.1">
    <property type="nucleotide sequence ID" value="NZ_CP041356.1"/>
</dbReference>
<dbReference type="PROSITE" id="PS50943">
    <property type="entry name" value="HTH_CROC1"/>
    <property type="match status" value="1"/>
</dbReference>
<protein>
    <submittedName>
        <fullName evidence="2">Helix-turn-helix domain-containing protein</fullName>
    </submittedName>
</protein>
<dbReference type="Proteomes" id="UP000315128">
    <property type="component" value="Chromosome"/>
</dbReference>
<accession>A0A514Z8H0</accession>
<evidence type="ECO:0000313" key="2">
    <source>
        <dbReference type="EMBL" id="QDK70863.1"/>
    </source>
</evidence>